<feature type="compositionally biased region" description="Acidic residues" evidence="1">
    <location>
        <begin position="1"/>
        <end position="10"/>
    </location>
</feature>
<sequence>MVTVVEEEEVVKELRSSTQQQHEVELGDATIAPPSPPSPSRVADQNSKRRPPTARRMAESPPNPNPRVRSHAPNRRREMRRGAIEGTWSLFPPPIPAGGRRDEEEQEHSGGASELWRRRNHRWRF</sequence>
<organism evidence="2">
    <name type="scientific">Arundo donax</name>
    <name type="common">Giant reed</name>
    <name type="synonym">Donax arundinaceus</name>
    <dbReference type="NCBI Taxonomy" id="35708"/>
    <lineage>
        <taxon>Eukaryota</taxon>
        <taxon>Viridiplantae</taxon>
        <taxon>Streptophyta</taxon>
        <taxon>Embryophyta</taxon>
        <taxon>Tracheophyta</taxon>
        <taxon>Spermatophyta</taxon>
        <taxon>Magnoliopsida</taxon>
        <taxon>Liliopsida</taxon>
        <taxon>Poales</taxon>
        <taxon>Poaceae</taxon>
        <taxon>PACMAD clade</taxon>
        <taxon>Arundinoideae</taxon>
        <taxon>Arundineae</taxon>
        <taxon>Arundo</taxon>
    </lineage>
</organism>
<feature type="compositionally biased region" description="Basic residues" evidence="1">
    <location>
        <begin position="68"/>
        <end position="79"/>
    </location>
</feature>
<reference evidence="2" key="1">
    <citation type="submission" date="2014-09" db="EMBL/GenBank/DDBJ databases">
        <authorList>
            <person name="Magalhaes I.L.F."/>
            <person name="Oliveira U."/>
            <person name="Santos F.R."/>
            <person name="Vidigal T.H.D.A."/>
            <person name="Brescovit A.D."/>
            <person name="Santos A.J."/>
        </authorList>
    </citation>
    <scope>NUCLEOTIDE SEQUENCE</scope>
    <source>
        <tissue evidence="2">Shoot tissue taken approximately 20 cm above the soil surface</tissue>
    </source>
</reference>
<name>A0A0A9DEW1_ARUDO</name>
<evidence type="ECO:0000256" key="1">
    <source>
        <dbReference type="SAM" id="MobiDB-lite"/>
    </source>
</evidence>
<dbReference type="EMBL" id="GBRH01212677">
    <property type="protein sequence ID" value="JAD85218.1"/>
    <property type="molecule type" value="Transcribed_RNA"/>
</dbReference>
<evidence type="ECO:0000313" key="2">
    <source>
        <dbReference type="EMBL" id="JAD85218.1"/>
    </source>
</evidence>
<protein>
    <submittedName>
        <fullName evidence="2">Uncharacterized protein</fullName>
    </submittedName>
</protein>
<feature type="region of interest" description="Disordered" evidence="1">
    <location>
        <begin position="1"/>
        <end position="125"/>
    </location>
</feature>
<reference evidence="2" key="2">
    <citation type="journal article" date="2015" name="Data Brief">
        <title>Shoot transcriptome of the giant reed, Arundo donax.</title>
        <authorList>
            <person name="Barrero R.A."/>
            <person name="Guerrero F.D."/>
            <person name="Moolhuijzen P."/>
            <person name="Goolsby J.A."/>
            <person name="Tidwell J."/>
            <person name="Bellgard S.E."/>
            <person name="Bellgard M.I."/>
        </authorList>
    </citation>
    <scope>NUCLEOTIDE SEQUENCE</scope>
    <source>
        <tissue evidence="2">Shoot tissue taken approximately 20 cm above the soil surface</tissue>
    </source>
</reference>
<dbReference type="AlphaFoldDB" id="A0A0A9DEW1"/>
<accession>A0A0A9DEW1</accession>
<proteinExistence type="predicted"/>